<dbReference type="EMBL" id="QDKM01000002">
    <property type="protein sequence ID" value="PVH29909.1"/>
    <property type="molecule type" value="Genomic_DNA"/>
</dbReference>
<feature type="transmembrane region" description="Helical" evidence="1">
    <location>
        <begin position="6"/>
        <end position="22"/>
    </location>
</feature>
<proteinExistence type="predicted"/>
<name>A0A2T8HWV3_9RHOB</name>
<protein>
    <submittedName>
        <fullName evidence="2">Uncharacterized protein</fullName>
    </submittedName>
</protein>
<organism evidence="2 3">
    <name type="scientific">Pararhodobacter oceanensis</name>
    <dbReference type="NCBI Taxonomy" id="2172121"/>
    <lineage>
        <taxon>Bacteria</taxon>
        <taxon>Pseudomonadati</taxon>
        <taxon>Pseudomonadota</taxon>
        <taxon>Alphaproteobacteria</taxon>
        <taxon>Rhodobacterales</taxon>
        <taxon>Paracoccaceae</taxon>
        <taxon>Pararhodobacter</taxon>
    </lineage>
</organism>
<dbReference type="RefSeq" id="WP_116557799.1">
    <property type="nucleotide sequence ID" value="NZ_QDKM01000002.1"/>
</dbReference>
<dbReference type="AlphaFoldDB" id="A0A2T8HWV3"/>
<keyword evidence="1" id="KW-0472">Membrane</keyword>
<evidence type="ECO:0000313" key="2">
    <source>
        <dbReference type="EMBL" id="PVH29909.1"/>
    </source>
</evidence>
<feature type="transmembrane region" description="Helical" evidence="1">
    <location>
        <begin position="59"/>
        <end position="83"/>
    </location>
</feature>
<comment type="caution">
    <text evidence="2">The sequence shown here is derived from an EMBL/GenBank/DDBJ whole genome shotgun (WGS) entry which is preliminary data.</text>
</comment>
<accession>A0A2T8HWV3</accession>
<evidence type="ECO:0000313" key="3">
    <source>
        <dbReference type="Proteomes" id="UP000245911"/>
    </source>
</evidence>
<reference evidence="2 3" key="1">
    <citation type="submission" date="2018-04" db="EMBL/GenBank/DDBJ databases">
        <title>Pararhodobacter oceanense sp. nov., isolated from marine intertidal sediment.</title>
        <authorList>
            <person name="Wang X.-L."/>
            <person name="Du Z.-J."/>
        </authorList>
    </citation>
    <scope>NUCLEOTIDE SEQUENCE [LARGE SCALE GENOMIC DNA]</scope>
    <source>
        <strain evidence="2 3">AM505</strain>
    </source>
</reference>
<gene>
    <name evidence="2" type="ORF">DDE20_07390</name>
</gene>
<feature type="transmembrane region" description="Helical" evidence="1">
    <location>
        <begin position="29"/>
        <end position="47"/>
    </location>
</feature>
<evidence type="ECO:0000256" key="1">
    <source>
        <dbReference type="SAM" id="Phobius"/>
    </source>
</evidence>
<keyword evidence="1" id="KW-0812">Transmembrane</keyword>
<sequence length="88" mass="9311">MIVLSIVLVTLPIGVVLGGILVRVISAKAALWGAVLLLIVAAALWGYGATLEEMDALDYTMPALILFLPIGLGMALVALLAIWGQRRR</sequence>
<keyword evidence="3" id="KW-1185">Reference proteome</keyword>
<keyword evidence="1" id="KW-1133">Transmembrane helix</keyword>
<dbReference type="Proteomes" id="UP000245911">
    <property type="component" value="Unassembled WGS sequence"/>
</dbReference>